<organism evidence="8 9">
    <name type="scientific">Salinisphaera hydrothermalis (strain C41B8)</name>
    <dbReference type="NCBI Taxonomy" id="1304275"/>
    <lineage>
        <taxon>Bacteria</taxon>
        <taxon>Pseudomonadati</taxon>
        <taxon>Pseudomonadota</taxon>
        <taxon>Gammaproteobacteria</taxon>
        <taxon>Salinisphaerales</taxon>
        <taxon>Salinisphaeraceae</taxon>
        <taxon>Salinisphaera</taxon>
    </lineage>
</organism>
<evidence type="ECO:0000256" key="5">
    <source>
        <dbReference type="ARBA" id="ARBA00023004"/>
    </source>
</evidence>
<evidence type="ECO:0000256" key="4">
    <source>
        <dbReference type="ARBA" id="ARBA00023002"/>
    </source>
</evidence>
<evidence type="ECO:0000256" key="2">
    <source>
        <dbReference type="ARBA" id="ARBA00022714"/>
    </source>
</evidence>
<dbReference type="Pfam" id="PF00355">
    <property type="entry name" value="Rieske"/>
    <property type="match status" value="1"/>
</dbReference>
<keyword evidence="2" id="KW-0001">2Fe-2S</keyword>
<dbReference type="Proteomes" id="UP000028302">
    <property type="component" value="Unassembled WGS sequence"/>
</dbReference>
<keyword evidence="6" id="KW-0411">Iron-sulfur</keyword>
<dbReference type="eggNOG" id="COG4638">
    <property type="taxonomic scope" value="Bacteria"/>
</dbReference>
<feature type="domain" description="Rieske" evidence="7">
    <location>
        <begin position="8"/>
        <end position="116"/>
    </location>
</feature>
<sequence>MIRRQPLIVAHASEIAQPGDYVAKDLMGTPVIVVRDEQGKAKVHINVCRHRGAALLQESEGSGLSRFRCPYHGWCYQLDGLLTNVPDQARSFPNLDKADRPLTSLPCAEHHGFIWAIPDPLGEAGAIPDVPAFLGPSLDNEFAAYGFEEYTYYRRESWEGAFNWKSGVEQFLENYHFAVLHRDSTNWLFIHNLALCDRFERHFRGVAPKRSIRDLANQPREHWSLRPNATIIYTIFPVATFFVEKSHFSLLQIFPIGPERSRIEITHVAGQDQLSKRPFWEANIDLFKAAVNEDLETCETMQAGFRSRANDYLMFGRNEIGLDQYRRCIEDALDTEIQQA</sequence>
<evidence type="ECO:0000256" key="1">
    <source>
        <dbReference type="ARBA" id="ARBA00001962"/>
    </source>
</evidence>
<dbReference type="AlphaFoldDB" id="A0A084IFZ9"/>
<keyword evidence="3" id="KW-0479">Metal-binding</keyword>
<dbReference type="InterPro" id="IPR036922">
    <property type="entry name" value="Rieske_2Fe-2S_sf"/>
</dbReference>
<dbReference type="PANTHER" id="PTHR43756">
    <property type="entry name" value="CHOLINE MONOOXYGENASE, CHLOROPLASTIC"/>
    <property type="match status" value="1"/>
</dbReference>
<dbReference type="InterPro" id="IPR015879">
    <property type="entry name" value="Ring_hydroxy_dOase_asu_C_dom"/>
</dbReference>
<dbReference type="PANTHER" id="PTHR43756:SF5">
    <property type="entry name" value="CHOLINE MONOOXYGENASE, CHLOROPLASTIC"/>
    <property type="match status" value="1"/>
</dbReference>
<reference evidence="8 9" key="1">
    <citation type="submission" date="2013-03" db="EMBL/GenBank/DDBJ databases">
        <title>Salinisphaera hydrothermalis C41B8 Genome Sequencing.</title>
        <authorList>
            <person name="Li C."/>
            <person name="Lai Q."/>
            <person name="Shao Z."/>
        </authorList>
    </citation>
    <scope>NUCLEOTIDE SEQUENCE [LARGE SCALE GENOMIC DNA]</scope>
    <source>
        <strain evidence="8 9">C41B8</strain>
    </source>
</reference>
<dbReference type="GO" id="GO:0005506">
    <property type="term" value="F:iron ion binding"/>
    <property type="evidence" value="ECO:0007669"/>
    <property type="project" value="InterPro"/>
</dbReference>
<dbReference type="Gene3D" id="3.90.380.10">
    <property type="entry name" value="Naphthalene 1,2-dioxygenase Alpha Subunit, Chain A, domain 1"/>
    <property type="match status" value="2"/>
</dbReference>
<keyword evidence="4" id="KW-0560">Oxidoreductase</keyword>
<dbReference type="GO" id="GO:0051537">
    <property type="term" value="F:2 iron, 2 sulfur cluster binding"/>
    <property type="evidence" value="ECO:0007669"/>
    <property type="project" value="UniProtKB-KW"/>
</dbReference>
<dbReference type="SUPFAM" id="SSF50022">
    <property type="entry name" value="ISP domain"/>
    <property type="match status" value="1"/>
</dbReference>
<gene>
    <name evidence="8" type="ORF">C41B8_18997</name>
</gene>
<dbReference type="InterPro" id="IPR017941">
    <property type="entry name" value="Rieske_2Fe-2S"/>
</dbReference>
<evidence type="ECO:0000256" key="6">
    <source>
        <dbReference type="ARBA" id="ARBA00023014"/>
    </source>
</evidence>
<comment type="cofactor">
    <cofactor evidence="1">
        <name>Fe cation</name>
        <dbReference type="ChEBI" id="CHEBI:24875"/>
    </cofactor>
</comment>
<proteinExistence type="predicted"/>
<comment type="caution">
    <text evidence="8">The sequence shown here is derived from an EMBL/GenBank/DDBJ whole genome shotgun (WGS) entry which is preliminary data.</text>
</comment>
<evidence type="ECO:0000256" key="3">
    <source>
        <dbReference type="ARBA" id="ARBA00022723"/>
    </source>
</evidence>
<dbReference type="Gene3D" id="2.102.10.10">
    <property type="entry name" value="Rieske [2Fe-2S] iron-sulphur domain"/>
    <property type="match status" value="1"/>
</dbReference>
<dbReference type="PROSITE" id="PS51296">
    <property type="entry name" value="RIESKE"/>
    <property type="match status" value="1"/>
</dbReference>
<dbReference type="GO" id="GO:0016491">
    <property type="term" value="F:oxidoreductase activity"/>
    <property type="evidence" value="ECO:0007669"/>
    <property type="project" value="UniProtKB-KW"/>
</dbReference>
<dbReference type="CDD" id="cd03469">
    <property type="entry name" value="Rieske_RO_Alpha_N"/>
    <property type="match status" value="1"/>
</dbReference>
<dbReference type="InterPro" id="IPR001663">
    <property type="entry name" value="Rng_hydr_dOase-A"/>
</dbReference>
<dbReference type="SUPFAM" id="SSF55961">
    <property type="entry name" value="Bet v1-like"/>
    <property type="match status" value="1"/>
</dbReference>
<dbReference type="PRINTS" id="PR00090">
    <property type="entry name" value="RNGDIOXGNASE"/>
</dbReference>
<evidence type="ECO:0000259" key="7">
    <source>
        <dbReference type="PROSITE" id="PS51296"/>
    </source>
</evidence>
<accession>A0A084IFZ9</accession>
<dbReference type="STRING" id="1304275.C41B8_18997"/>
<dbReference type="Pfam" id="PF00848">
    <property type="entry name" value="Ring_hydroxyl_A"/>
    <property type="match status" value="1"/>
</dbReference>
<protein>
    <submittedName>
        <fullName evidence="8">Rieske (2Fe-2S) domain-containing protein</fullName>
    </submittedName>
</protein>
<keyword evidence="5" id="KW-0408">Iron</keyword>
<dbReference type="PATRIC" id="fig|1304275.5.peg.3877"/>
<evidence type="ECO:0000313" key="9">
    <source>
        <dbReference type="Proteomes" id="UP000028302"/>
    </source>
</evidence>
<name>A0A084IFZ9_SALHC</name>
<evidence type="ECO:0000313" key="8">
    <source>
        <dbReference type="EMBL" id="KEZ75633.1"/>
    </source>
</evidence>
<keyword evidence="9" id="KW-1185">Reference proteome</keyword>
<dbReference type="EMBL" id="APNK01000071">
    <property type="protein sequence ID" value="KEZ75633.1"/>
    <property type="molecule type" value="Genomic_DNA"/>
</dbReference>